<dbReference type="FunFam" id="2.60.40.1490:FF:000001">
    <property type="entry name" value="Histone chaperone ASF1"/>
    <property type="match status" value="1"/>
</dbReference>
<organism evidence="8 9">
    <name type="scientific">Bathycoccus prasinos</name>
    <dbReference type="NCBI Taxonomy" id="41875"/>
    <lineage>
        <taxon>Eukaryota</taxon>
        <taxon>Viridiplantae</taxon>
        <taxon>Chlorophyta</taxon>
        <taxon>Mamiellophyceae</taxon>
        <taxon>Mamiellales</taxon>
        <taxon>Bathycoccaceae</taxon>
        <taxon>Bathycoccus</taxon>
    </lineage>
</organism>
<evidence type="ECO:0000313" key="8">
    <source>
        <dbReference type="EMBL" id="CCO17302.1"/>
    </source>
</evidence>
<dbReference type="GeneID" id="19015443"/>
<keyword evidence="6" id="KW-0539">Nucleus</keyword>
<evidence type="ECO:0000313" key="9">
    <source>
        <dbReference type="Proteomes" id="UP000198341"/>
    </source>
</evidence>
<dbReference type="GO" id="GO:0010091">
    <property type="term" value="P:trichome branching"/>
    <property type="evidence" value="ECO:0007669"/>
    <property type="project" value="UniProtKB-ARBA"/>
</dbReference>
<dbReference type="AlphaFoldDB" id="K8EGN0"/>
<dbReference type="InterPro" id="IPR017282">
    <property type="entry name" value="Hist_deposition_Asf1"/>
</dbReference>
<evidence type="ECO:0000256" key="3">
    <source>
        <dbReference type="ARBA" id="ARBA00023015"/>
    </source>
</evidence>
<gene>
    <name evidence="8" type="ORF">Bathy06g04620</name>
</gene>
<dbReference type="GO" id="GO:0005634">
    <property type="term" value="C:nucleus"/>
    <property type="evidence" value="ECO:0007669"/>
    <property type="project" value="UniProtKB-SubCell"/>
</dbReference>
<comment type="subcellular location">
    <subcellularLocation>
        <location evidence="1">Nucleus</location>
    </subcellularLocation>
</comment>
<evidence type="ECO:0000256" key="7">
    <source>
        <dbReference type="SAM" id="MobiDB-lite"/>
    </source>
</evidence>
<keyword evidence="5" id="KW-0143">Chaperone</keyword>
<evidence type="ECO:0000256" key="6">
    <source>
        <dbReference type="ARBA" id="ARBA00023242"/>
    </source>
</evidence>
<dbReference type="SUPFAM" id="SSF101546">
    <property type="entry name" value="ASF1-like"/>
    <property type="match status" value="1"/>
</dbReference>
<keyword evidence="9" id="KW-1185">Reference proteome</keyword>
<keyword evidence="4" id="KW-0804">Transcription</keyword>
<dbReference type="GO" id="GO:0006337">
    <property type="term" value="P:nucleosome disassembly"/>
    <property type="evidence" value="ECO:0007669"/>
    <property type="project" value="InterPro"/>
</dbReference>
<sequence length="238" mass="26712">MSAINITQVQVLDNPQYFQNPLQFEIQYECLTNLQDDLEWKLTYVGSAESDQHDQILDTVLVGPVSRGAYKFVFQANPPDATKIPNSDILGVTALLLTCSYQQNEFVRVGYYVNNEYNDEELRENPPSVPQLDKIVRNILAEKPRVTRFPCEFDAVSIPTEDGGNMQMMQEEITTEGFGNENVGFDNGNTVMAAFAGGYVDEQQAGSSYEPSQTQFQQGVECGADAQQQQQQQSQPLW</sequence>
<dbReference type="PANTHER" id="PTHR12040">
    <property type="entry name" value="ANTI-SILENCING PROTEIN 1"/>
    <property type="match status" value="1"/>
</dbReference>
<dbReference type="GO" id="GO:0042393">
    <property type="term" value="F:histone binding"/>
    <property type="evidence" value="ECO:0007669"/>
    <property type="project" value="InterPro"/>
</dbReference>
<dbReference type="PANTHER" id="PTHR12040:SF0">
    <property type="entry name" value="HISTONE CHAPERONE ASF1"/>
    <property type="match status" value="1"/>
</dbReference>
<proteinExistence type="inferred from homology"/>
<feature type="compositionally biased region" description="Low complexity" evidence="7">
    <location>
        <begin position="227"/>
        <end position="238"/>
    </location>
</feature>
<feature type="region of interest" description="Disordered" evidence="7">
    <location>
        <begin position="204"/>
        <end position="238"/>
    </location>
</feature>
<dbReference type="InterPro" id="IPR036747">
    <property type="entry name" value="ASF1-like_sf"/>
</dbReference>
<dbReference type="InterPro" id="IPR006818">
    <property type="entry name" value="ASF1-like"/>
</dbReference>
<protein>
    <submittedName>
        <fullName evidence="8">Histone chaperone asf1</fullName>
    </submittedName>
</protein>
<dbReference type="Gene3D" id="2.60.40.1490">
    <property type="entry name" value="Histone chaperone ASF1-like"/>
    <property type="match status" value="1"/>
</dbReference>
<feature type="compositionally biased region" description="Polar residues" evidence="7">
    <location>
        <begin position="204"/>
        <end position="218"/>
    </location>
</feature>
<dbReference type="KEGG" id="bpg:Bathy06g04620"/>
<dbReference type="PIRSF" id="PIRSF037759">
    <property type="entry name" value="Histone_Asf1"/>
    <property type="match status" value="1"/>
</dbReference>
<dbReference type="EMBL" id="FO082273">
    <property type="protein sequence ID" value="CCO17302.1"/>
    <property type="molecule type" value="Genomic_DNA"/>
</dbReference>
<dbReference type="eggNOG" id="KOG3265">
    <property type="taxonomic scope" value="Eukaryota"/>
</dbReference>
<evidence type="ECO:0000256" key="1">
    <source>
        <dbReference type="ARBA" id="ARBA00004123"/>
    </source>
</evidence>
<dbReference type="GO" id="GO:0031567">
    <property type="term" value="P:mitotic cell size control checkpoint signaling"/>
    <property type="evidence" value="ECO:0007669"/>
    <property type="project" value="UniProtKB-ARBA"/>
</dbReference>
<reference evidence="8 9" key="1">
    <citation type="submission" date="2011-10" db="EMBL/GenBank/DDBJ databases">
        <authorList>
            <person name="Genoscope - CEA"/>
        </authorList>
    </citation>
    <scope>NUCLEOTIDE SEQUENCE [LARGE SCALE GENOMIC DNA]</scope>
    <source>
        <strain evidence="8 9">RCC 1105</strain>
    </source>
</reference>
<dbReference type="GO" id="GO:0006334">
    <property type="term" value="P:nucleosome assembly"/>
    <property type="evidence" value="ECO:0007669"/>
    <property type="project" value="InterPro"/>
</dbReference>
<name>K8EGN0_9CHLO</name>
<keyword evidence="3" id="KW-0805">Transcription regulation</keyword>
<dbReference type="OrthoDB" id="29755at2759"/>
<dbReference type="RefSeq" id="XP_007512702.1">
    <property type="nucleotide sequence ID" value="XM_007512640.1"/>
</dbReference>
<dbReference type="Proteomes" id="UP000198341">
    <property type="component" value="Chromosome 6"/>
</dbReference>
<evidence type="ECO:0000256" key="5">
    <source>
        <dbReference type="ARBA" id="ARBA00023186"/>
    </source>
</evidence>
<accession>K8EGN0</accession>
<evidence type="ECO:0000256" key="2">
    <source>
        <dbReference type="ARBA" id="ARBA00006051"/>
    </source>
</evidence>
<dbReference type="STRING" id="41875.K8EGN0"/>
<evidence type="ECO:0000256" key="4">
    <source>
        <dbReference type="ARBA" id="ARBA00023163"/>
    </source>
</evidence>
<dbReference type="GO" id="GO:0000785">
    <property type="term" value="C:chromatin"/>
    <property type="evidence" value="ECO:0007669"/>
    <property type="project" value="TreeGrafter"/>
</dbReference>
<dbReference type="GO" id="GO:0006335">
    <property type="term" value="P:DNA replication-dependent chromatin assembly"/>
    <property type="evidence" value="ECO:0007669"/>
    <property type="project" value="TreeGrafter"/>
</dbReference>
<comment type="similarity">
    <text evidence="2">Belongs to the ASF1 family.</text>
</comment>
<dbReference type="Pfam" id="PF04729">
    <property type="entry name" value="ASF1_hist_chap"/>
    <property type="match status" value="1"/>
</dbReference>